<dbReference type="InterPro" id="IPR036514">
    <property type="entry name" value="SGNH_hydro_sf"/>
</dbReference>
<dbReference type="InterPro" id="IPR013830">
    <property type="entry name" value="SGNH_hydro"/>
</dbReference>
<evidence type="ECO:0000259" key="2">
    <source>
        <dbReference type="Pfam" id="PF13472"/>
    </source>
</evidence>
<dbReference type="AlphaFoldDB" id="A0A7C5EL09"/>
<feature type="transmembrane region" description="Helical" evidence="1">
    <location>
        <begin position="29"/>
        <end position="48"/>
    </location>
</feature>
<evidence type="ECO:0000313" key="3">
    <source>
        <dbReference type="EMBL" id="HGZ10920.1"/>
    </source>
</evidence>
<dbReference type="Pfam" id="PF13472">
    <property type="entry name" value="Lipase_GDSL_2"/>
    <property type="match status" value="1"/>
</dbReference>
<gene>
    <name evidence="3" type="ORF">ENW48_01720</name>
</gene>
<organism evidence="3">
    <name type="scientific">Desulfobacca acetoxidans</name>
    <dbReference type="NCBI Taxonomy" id="60893"/>
    <lineage>
        <taxon>Bacteria</taxon>
        <taxon>Pseudomonadati</taxon>
        <taxon>Thermodesulfobacteriota</taxon>
        <taxon>Desulfobaccia</taxon>
        <taxon>Desulfobaccales</taxon>
        <taxon>Desulfobaccaceae</taxon>
        <taxon>Desulfobacca</taxon>
    </lineage>
</organism>
<reference evidence="3" key="1">
    <citation type="journal article" date="2020" name="mSystems">
        <title>Genome- and Community-Level Interaction Insights into Carbon Utilization and Element Cycling Functions of Hydrothermarchaeota in Hydrothermal Sediment.</title>
        <authorList>
            <person name="Zhou Z."/>
            <person name="Liu Y."/>
            <person name="Xu W."/>
            <person name="Pan J."/>
            <person name="Luo Z.H."/>
            <person name="Li M."/>
        </authorList>
    </citation>
    <scope>NUCLEOTIDE SEQUENCE [LARGE SCALE GENOMIC DNA]</scope>
    <source>
        <strain evidence="3">SpSt-853</strain>
    </source>
</reference>
<dbReference type="Gene3D" id="3.40.50.1110">
    <property type="entry name" value="SGNH hydrolase"/>
    <property type="match status" value="1"/>
</dbReference>
<protein>
    <submittedName>
        <fullName evidence="3">SGNH/GDSL hydrolase family protein</fullName>
    </submittedName>
</protein>
<dbReference type="CDD" id="cd00229">
    <property type="entry name" value="SGNH_hydrolase"/>
    <property type="match status" value="1"/>
</dbReference>
<dbReference type="GO" id="GO:0016788">
    <property type="term" value="F:hydrolase activity, acting on ester bonds"/>
    <property type="evidence" value="ECO:0007669"/>
    <property type="project" value="UniProtKB-ARBA"/>
</dbReference>
<proteinExistence type="predicted"/>
<feature type="domain" description="SGNH hydrolase-type esterase" evidence="2">
    <location>
        <begin position="119"/>
        <end position="384"/>
    </location>
</feature>
<keyword evidence="1" id="KW-0472">Membrane</keyword>
<dbReference type="EMBL" id="DTKJ01000014">
    <property type="protein sequence ID" value="HGZ10920.1"/>
    <property type="molecule type" value="Genomic_DNA"/>
</dbReference>
<keyword evidence="1" id="KW-1133">Transmembrane helix</keyword>
<dbReference type="SUPFAM" id="SSF52266">
    <property type="entry name" value="SGNH hydrolase"/>
    <property type="match status" value="1"/>
</dbReference>
<sequence>MPSDSRFQPVPAKEESERKNWFERHPKKALSFILLGLLLILLISLLAAEKLVEAMVSPQVFRPRVKRFIRLREYPPFHIGFAYTPGAQSLGDRIIHRIDEDGFIIPSKVHEEAEVTLVFLGGSTTECFQVKETLRFPYLVGRLLEEKTGLKVNSFNGAMAGNNSLHSLNILLNKVIPLNPRLVVMMHNINDLVILLYEKTYWNRNRFKSPIVAFPPTLETVGKYLQESGQIFRDLLFPALYAQFKEWRKGFSRNVRDKEVGPDEFAAVRDRPVQIDQDRLEREFRGNLETFIGICQARQFTPVLMTQPSRLKENPDPEILQHVKRQMEARQGISYRQFRELFDGFNQVIRETAARRGVPLIDLARQVPGEKTYMEDVVHLTEEGSVLVARLVSQSLLPYLEGKTTIN</sequence>
<keyword evidence="3" id="KW-0378">Hydrolase</keyword>
<accession>A0A7C5EL09</accession>
<evidence type="ECO:0000256" key="1">
    <source>
        <dbReference type="SAM" id="Phobius"/>
    </source>
</evidence>
<name>A0A7C5EL09_9BACT</name>
<comment type="caution">
    <text evidence="3">The sequence shown here is derived from an EMBL/GenBank/DDBJ whole genome shotgun (WGS) entry which is preliminary data.</text>
</comment>
<keyword evidence="1" id="KW-0812">Transmembrane</keyword>